<keyword evidence="2" id="KW-1185">Reference proteome</keyword>
<evidence type="ECO:0000313" key="1">
    <source>
        <dbReference type="EMBL" id="AWP12527.1"/>
    </source>
</evidence>
<dbReference type="EMBL" id="CP026255">
    <property type="protein sequence ID" value="AWP12527.1"/>
    <property type="molecule type" value="Genomic_DNA"/>
</dbReference>
<proteinExistence type="predicted"/>
<dbReference type="Proteomes" id="UP000246464">
    <property type="component" value="Chromosome 13"/>
</dbReference>
<gene>
    <name evidence="1" type="ORF">SMAX5B_003983</name>
</gene>
<evidence type="ECO:0000313" key="2">
    <source>
        <dbReference type="Proteomes" id="UP000246464"/>
    </source>
</evidence>
<sequence length="61" mass="6735">MGLEPRYLVPLNSSYDSVISGSLPYSLLPSSSTQLDSLNWTRTTTTLWTHILTPDPKAHSS</sequence>
<protein>
    <submittedName>
        <fullName evidence="1">Uncharacterized protein</fullName>
    </submittedName>
</protein>
<reference evidence="1 2" key="1">
    <citation type="submission" date="2017-12" db="EMBL/GenBank/DDBJ databases">
        <title>Integrating genomic resources of turbot (Scophthalmus maximus) in depth evaluation of genetic and physical mapping variation across individuals.</title>
        <authorList>
            <person name="Martinez P."/>
        </authorList>
    </citation>
    <scope>NUCLEOTIDE SEQUENCE [LARGE SCALE GENOMIC DNA]</scope>
</reference>
<name>A0A2U9C7G9_SCOMX</name>
<organism evidence="1 2">
    <name type="scientific">Scophthalmus maximus</name>
    <name type="common">Turbot</name>
    <name type="synonym">Psetta maxima</name>
    <dbReference type="NCBI Taxonomy" id="52904"/>
    <lineage>
        <taxon>Eukaryota</taxon>
        <taxon>Metazoa</taxon>
        <taxon>Chordata</taxon>
        <taxon>Craniata</taxon>
        <taxon>Vertebrata</taxon>
        <taxon>Euteleostomi</taxon>
        <taxon>Actinopterygii</taxon>
        <taxon>Neopterygii</taxon>
        <taxon>Teleostei</taxon>
        <taxon>Neoteleostei</taxon>
        <taxon>Acanthomorphata</taxon>
        <taxon>Carangaria</taxon>
        <taxon>Pleuronectiformes</taxon>
        <taxon>Pleuronectoidei</taxon>
        <taxon>Scophthalmidae</taxon>
        <taxon>Scophthalmus</taxon>
    </lineage>
</organism>
<dbReference type="AlphaFoldDB" id="A0A2U9C7G9"/>
<accession>A0A2U9C7G9</accession>